<feature type="domain" description="Major facilitator superfamily (MFS) profile" evidence="7">
    <location>
        <begin position="6"/>
        <end position="419"/>
    </location>
</feature>
<dbReference type="Pfam" id="PF07690">
    <property type="entry name" value="MFS_1"/>
    <property type="match status" value="1"/>
</dbReference>
<keyword evidence="2" id="KW-1003">Cell membrane</keyword>
<evidence type="ECO:0000256" key="5">
    <source>
        <dbReference type="ARBA" id="ARBA00023136"/>
    </source>
</evidence>
<reference evidence="9" key="1">
    <citation type="submission" date="2018-07" db="EMBL/GenBank/DDBJ databases">
        <authorList>
            <person name="Zhao J."/>
        </authorList>
    </citation>
    <scope>NUCLEOTIDE SEQUENCE [LARGE SCALE GENOMIC DNA]</scope>
    <source>
        <strain evidence="9">GSSD-12</strain>
    </source>
</reference>
<dbReference type="InterPro" id="IPR036259">
    <property type="entry name" value="MFS_trans_sf"/>
</dbReference>
<feature type="transmembrane region" description="Helical" evidence="6">
    <location>
        <begin position="55"/>
        <end position="75"/>
    </location>
</feature>
<feature type="transmembrane region" description="Helical" evidence="6">
    <location>
        <begin position="277"/>
        <end position="297"/>
    </location>
</feature>
<dbReference type="Gene3D" id="1.20.1250.20">
    <property type="entry name" value="MFS general substrate transporter like domains"/>
    <property type="match status" value="1"/>
</dbReference>
<evidence type="ECO:0000256" key="1">
    <source>
        <dbReference type="ARBA" id="ARBA00004651"/>
    </source>
</evidence>
<feature type="transmembrane region" description="Helical" evidence="6">
    <location>
        <begin position="304"/>
        <end position="324"/>
    </location>
</feature>
<dbReference type="GO" id="GO:0022857">
    <property type="term" value="F:transmembrane transporter activity"/>
    <property type="evidence" value="ECO:0007669"/>
    <property type="project" value="InterPro"/>
</dbReference>
<dbReference type="GO" id="GO:0005886">
    <property type="term" value="C:plasma membrane"/>
    <property type="evidence" value="ECO:0007669"/>
    <property type="project" value="UniProtKB-SubCell"/>
</dbReference>
<feature type="transmembrane region" description="Helical" evidence="6">
    <location>
        <begin position="240"/>
        <end position="265"/>
    </location>
</feature>
<sequence>MTATTTAISATRGSPPAHRDANVLRWLGALALSLLGDNVYFLALSWAAIQAGSPAQAGLVLAAGSVPRAVLMLGGGVVADRFGPRKVVIGGDLTRCVVILAVAGVLAVSTPGVWLLVVVGLVFGTVDALFLPAVGALPPRITGPDQLARVQGLRGLVTRAATIGGSPLAGLAMALGGPSLAFAVAGILFAVSLPLLIAVRIAPLPEPPPAPDDDGRAAGSGGTAWRDLTDGLRHIRRHRVLAPLVIVLATADLGFAGPLNIGVALLAGERGWGVTGLGWIVGGFGAGAVAASLLLAVRGRLPRAGLVQQGFLALGAVALGALAFAPSLPVAVGVGAAVGLAGGLCGALCAALLQTAADPAYLGRVTAVASLFSLGVAPLTYPLTGAAVAVWGTRPVFVASAAIVALGSAVGLCFRSLRRAELPR</sequence>
<accession>A0A345HIJ7</accession>
<feature type="transmembrane region" description="Helical" evidence="6">
    <location>
        <begin position="396"/>
        <end position="414"/>
    </location>
</feature>
<organism evidence="8 9">
    <name type="scientific">Streptomyces paludis</name>
    <dbReference type="NCBI Taxonomy" id="2282738"/>
    <lineage>
        <taxon>Bacteria</taxon>
        <taxon>Bacillati</taxon>
        <taxon>Actinomycetota</taxon>
        <taxon>Actinomycetes</taxon>
        <taxon>Kitasatosporales</taxon>
        <taxon>Streptomycetaceae</taxon>
        <taxon>Streptomyces</taxon>
    </lineage>
</organism>
<dbReference type="PROSITE" id="PS50850">
    <property type="entry name" value="MFS"/>
    <property type="match status" value="1"/>
</dbReference>
<evidence type="ECO:0000259" key="7">
    <source>
        <dbReference type="PROSITE" id="PS50850"/>
    </source>
</evidence>
<dbReference type="OrthoDB" id="3613552at2"/>
<dbReference type="PANTHER" id="PTHR23513:SF17">
    <property type="entry name" value="MEMBRANE PROTEIN"/>
    <property type="match status" value="1"/>
</dbReference>
<feature type="transmembrane region" description="Helical" evidence="6">
    <location>
        <begin position="26"/>
        <end position="49"/>
    </location>
</feature>
<dbReference type="AlphaFoldDB" id="A0A345HIJ7"/>
<dbReference type="RefSeq" id="WP_114657838.1">
    <property type="nucleotide sequence ID" value="NZ_CP031194.1"/>
</dbReference>
<keyword evidence="5 6" id="KW-0472">Membrane</keyword>
<evidence type="ECO:0000256" key="6">
    <source>
        <dbReference type="SAM" id="Phobius"/>
    </source>
</evidence>
<dbReference type="Proteomes" id="UP000253868">
    <property type="component" value="Chromosome"/>
</dbReference>
<evidence type="ECO:0000256" key="3">
    <source>
        <dbReference type="ARBA" id="ARBA00022692"/>
    </source>
</evidence>
<comment type="subcellular location">
    <subcellularLocation>
        <location evidence="1">Cell membrane</location>
        <topology evidence="1">Multi-pass membrane protein</topology>
    </subcellularLocation>
</comment>
<evidence type="ECO:0000313" key="9">
    <source>
        <dbReference type="Proteomes" id="UP000253868"/>
    </source>
</evidence>
<dbReference type="InterPro" id="IPR020846">
    <property type="entry name" value="MFS_dom"/>
</dbReference>
<feature type="transmembrane region" description="Helical" evidence="6">
    <location>
        <begin position="365"/>
        <end position="390"/>
    </location>
</feature>
<keyword evidence="4 6" id="KW-1133">Transmembrane helix</keyword>
<protein>
    <submittedName>
        <fullName evidence="8">MFS transporter</fullName>
    </submittedName>
</protein>
<dbReference type="EMBL" id="CP031194">
    <property type="protein sequence ID" value="AXG76521.1"/>
    <property type="molecule type" value="Genomic_DNA"/>
</dbReference>
<dbReference type="PANTHER" id="PTHR23513">
    <property type="entry name" value="INTEGRAL MEMBRANE EFFLUX PROTEIN-RELATED"/>
    <property type="match status" value="1"/>
</dbReference>
<gene>
    <name evidence="8" type="ORF">DVK44_01255</name>
</gene>
<keyword evidence="9" id="KW-1185">Reference proteome</keyword>
<feature type="transmembrane region" description="Helical" evidence="6">
    <location>
        <begin position="330"/>
        <end position="353"/>
    </location>
</feature>
<dbReference type="KEGG" id="spad:DVK44_01255"/>
<dbReference type="InterPro" id="IPR011701">
    <property type="entry name" value="MFS"/>
</dbReference>
<name>A0A345HIJ7_9ACTN</name>
<dbReference type="CDD" id="cd06173">
    <property type="entry name" value="MFS_MefA_like"/>
    <property type="match status" value="1"/>
</dbReference>
<proteinExistence type="predicted"/>
<evidence type="ECO:0000313" key="8">
    <source>
        <dbReference type="EMBL" id="AXG76521.1"/>
    </source>
</evidence>
<evidence type="ECO:0000256" key="2">
    <source>
        <dbReference type="ARBA" id="ARBA00022475"/>
    </source>
</evidence>
<evidence type="ECO:0000256" key="4">
    <source>
        <dbReference type="ARBA" id="ARBA00022989"/>
    </source>
</evidence>
<feature type="transmembrane region" description="Helical" evidence="6">
    <location>
        <begin position="180"/>
        <end position="199"/>
    </location>
</feature>
<keyword evidence="3 6" id="KW-0812">Transmembrane</keyword>
<dbReference type="SUPFAM" id="SSF103473">
    <property type="entry name" value="MFS general substrate transporter"/>
    <property type="match status" value="1"/>
</dbReference>